<dbReference type="InterPro" id="IPR004881">
    <property type="entry name" value="Ribosome_biogen_GTPase_RsgA"/>
</dbReference>
<dbReference type="InterPro" id="IPR010914">
    <property type="entry name" value="RsgA_GTPase_dom"/>
</dbReference>
<evidence type="ECO:0000313" key="4">
    <source>
        <dbReference type="Proteomes" id="UP000005953"/>
    </source>
</evidence>
<dbReference type="Proteomes" id="UP000005953">
    <property type="component" value="Unassembled WGS sequence"/>
</dbReference>
<feature type="domain" description="EngC GTPase" evidence="2">
    <location>
        <begin position="87"/>
        <end position="216"/>
    </location>
</feature>
<keyword evidence="4" id="KW-1185">Reference proteome</keyword>
<reference evidence="3 4" key="1">
    <citation type="submission" date="2006-02" db="EMBL/GenBank/DDBJ databases">
        <authorList>
            <person name="Pinhassi J."/>
            <person name="Pedros-Alio C."/>
            <person name="Ferriera S."/>
            <person name="Johnson J."/>
            <person name="Kravitz S."/>
            <person name="Halpern A."/>
            <person name="Remington K."/>
            <person name="Beeson K."/>
            <person name="Tran B."/>
            <person name="Rogers Y.-H."/>
            <person name="Friedman R."/>
            <person name="Venter J.C."/>
        </authorList>
    </citation>
    <scope>NUCLEOTIDE SEQUENCE [LARGE SCALE GENOMIC DNA]</scope>
    <source>
        <strain evidence="3 4">MED297</strain>
    </source>
</reference>
<dbReference type="Pfam" id="PF03193">
    <property type="entry name" value="RsgA_GTPase"/>
    <property type="match status" value="1"/>
</dbReference>
<dbReference type="PANTHER" id="PTHR32120:SF10">
    <property type="entry name" value="SMALL RIBOSOMAL SUBUNIT BIOGENESIS GTPASE RSGA"/>
    <property type="match status" value="1"/>
</dbReference>
<dbReference type="GO" id="GO:0042254">
    <property type="term" value="P:ribosome biogenesis"/>
    <property type="evidence" value="ECO:0007669"/>
    <property type="project" value="UniProtKB-KW"/>
</dbReference>
<dbReference type="EMBL" id="AAOE01000046">
    <property type="protein sequence ID" value="EAR07362.1"/>
    <property type="molecule type" value="Genomic_DNA"/>
</dbReference>
<dbReference type="HOGENOM" id="CLU_033617_0_1_6"/>
<protein>
    <submittedName>
        <fullName evidence="3">Ribosome-associated GTPase</fullName>
        <ecNumber evidence="3">3.6.1.-</ecNumber>
    </submittedName>
</protein>
<organism evidence="3 4">
    <name type="scientific">Reinekea blandensis MED297</name>
    <dbReference type="NCBI Taxonomy" id="314283"/>
    <lineage>
        <taxon>Bacteria</taxon>
        <taxon>Pseudomonadati</taxon>
        <taxon>Pseudomonadota</taxon>
        <taxon>Gammaproteobacteria</taxon>
        <taxon>Oceanospirillales</taxon>
        <taxon>Saccharospirillaceae</taxon>
        <taxon>Reinekea</taxon>
    </lineage>
</organism>
<dbReference type="RefSeq" id="WP_008045514.1">
    <property type="nucleotide sequence ID" value="NZ_CH724152.1"/>
</dbReference>
<proteinExistence type="predicted"/>
<sequence>MNTKTFSLAELGWRPMLQQQLSFEELDSGFAARVDAVFRDRVHVLSEQGELSVPLMGILDSDDPEARATTGDWLWLANDTHRPIKLFERNTLLKRTAAGTDPKAQLIAANIDTLFVVSSCNLDFNVSRLERYLALILAAHIPAVIVLTKADQTDAVEPYLDQAGAIHRDVPVIAVNALASDIIETFAQWTGSGQTIAFIGSSGVGKSTLTNTLLGQRFTIPVAFAR</sequence>
<evidence type="ECO:0000313" key="3">
    <source>
        <dbReference type="EMBL" id="EAR07362.1"/>
    </source>
</evidence>
<keyword evidence="1" id="KW-0690">Ribosome biogenesis</keyword>
<dbReference type="InterPro" id="IPR027417">
    <property type="entry name" value="P-loop_NTPase"/>
</dbReference>
<dbReference type="OrthoDB" id="9809485at2"/>
<accession>A4BKK9</accession>
<comment type="caution">
    <text evidence="3">The sequence shown here is derived from an EMBL/GenBank/DDBJ whole genome shotgun (WGS) entry which is preliminary data.</text>
</comment>
<name>A4BKK9_9GAMM</name>
<dbReference type="PANTHER" id="PTHR32120">
    <property type="entry name" value="SMALL RIBOSOMAL SUBUNIT BIOGENESIS GTPASE RSGA"/>
    <property type="match status" value="1"/>
</dbReference>
<gene>
    <name evidence="3" type="ORF">MED297_07731</name>
</gene>
<dbReference type="Gene3D" id="3.40.50.300">
    <property type="entry name" value="P-loop containing nucleotide triphosphate hydrolases"/>
    <property type="match status" value="1"/>
</dbReference>
<dbReference type="SUPFAM" id="SSF52540">
    <property type="entry name" value="P-loop containing nucleoside triphosphate hydrolases"/>
    <property type="match status" value="1"/>
</dbReference>
<evidence type="ECO:0000259" key="2">
    <source>
        <dbReference type="Pfam" id="PF03193"/>
    </source>
</evidence>
<dbReference type="AlphaFoldDB" id="A4BKK9"/>
<dbReference type="GO" id="GO:0005525">
    <property type="term" value="F:GTP binding"/>
    <property type="evidence" value="ECO:0007669"/>
    <property type="project" value="InterPro"/>
</dbReference>
<keyword evidence="3" id="KW-0378">Hydrolase</keyword>
<dbReference type="STRING" id="314283.MED297_07731"/>
<dbReference type="EC" id="3.6.1.-" evidence="3"/>
<evidence type="ECO:0000256" key="1">
    <source>
        <dbReference type="ARBA" id="ARBA00022517"/>
    </source>
</evidence>
<dbReference type="GO" id="GO:0003924">
    <property type="term" value="F:GTPase activity"/>
    <property type="evidence" value="ECO:0007669"/>
    <property type="project" value="InterPro"/>
</dbReference>